<feature type="compositionally biased region" description="Low complexity" evidence="1">
    <location>
        <begin position="159"/>
        <end position="169"/>
    </location>
</feature>
<comment type="caution">
    <text evidence="2">The sequence shown here is derived from an EMBL/GenBank/DDBJ whole genome shotgun (WGS) entry which is preliminary data.</text>
</comment>
<sequence>MQPQTHGPRKILSEGFVMWRNRHNSRWAPSCSSIDGHASGITSISSLSRSNSTSPSHIFNKSDRLRALNSKKSCAHSLSAAYEEEETRANHATPKPSDHFIISSLARYVEPLPLQSGDQTLTTSSSSNTHQKAPDRLSDGESPQSCPQHLQPLLDHTITSSSPSRLSTPSRPPSFNFPNASISTANSSACHTDQNQLTSTDGSSHANRSSYVSSPDIIVNSMKEIALTNSHCKPTSESQSKQRDTRTHQLEHEITPTKPKTQRQLKHFRRNRSLSRGSVSNSQTDKVLEAEDRTTSALQSVKSTTKRIIRSLTPAQPSPVRQNFQSQISGEFSGHSAPQDTEPVFSDLAQPALRSIDLYEPPDPLKNMIHTTSKPPKVRPTHSRWTSGSHKLLIGLKKKRSQPHDNPDAALSSTTSEPRKPFTLLPSSQRRTSLNDHMYHPTNRVSQRLDPISPLQQATSESVHPEPRRNSNVQSHCLTDLTSEPVSLACSTSNPPRRHGFSFKRDASRDCTDISSSTLHHRVQTSQSPPINLDEPSRSKSPILPAIKPLKSAFGLIHRQEREKSSRHSKSMTNLNHSWTDGAVRKPRALSQAIGEHTEAHHRSYSQCVSAHPDLPSHLLPSTTLALTGHTGPRDEPHTSSKFHHFAQSTNYRSAVPESPTSCSPLTHGYLASDYHPPDPLLRHNHIGNGAESGRHSPTKLALTRLDEIIRGISVPSSTSVMSPESYVSESIPYNPSPRTSLFPARSLSTETPKLQSHSVTSTPRIRNNALSPPMRRHPHSGHNNGPVATTPRSRQDASPVTLYDEGGTVAPAPKKILIKPSAWEHISISASEHRHRRDVLGHRSGRIVEAKTEEARVSVPANETTMQIDDGRSDHSSPLLQPTVSQEDHWQATIGTYRRGRCKLLLEDEDRAELDEEESLVYQTSPSSISSSPSDISPACPEHKKSDGSLLSSVTTTTISEPTTNVETDVLQLSLTGIKPVSDHLTYYSSAPNLLS</sequence>
<feature type="region of interest" description="Disordered" evidence="1">
    <location>
        <begin position="229"/>
        <end position="304"/>
    </location>
</feature>
<evidence type="ECO:0000313" key="2">
    <source>
        <dbReference type="EMBL" id="KAG0142800.1"/>
    </source>
</evidence>
<feature type="compositionally biased region" description="Polar residues" evidence="1">
    <location>
        <begin position="274"/>
        <end position="285"/>
    </location>
</feature>
<gene>
    <name evidence="2" type="ORF">CROQUDRAFT_97091</name>
</gene>
<accession>A0A9P6NA53</accession>
<keyword evidence="3" id="KW-1185">Reference proteome</keyword>
<evidence type="ECO:0000313" key="3">
    <source>
        <dbReference type="Proteomes" id="UP000886653"/>
    </source>
</evidence>
<feature type="region of interest" description="Disordered" evidence="1">
    <location>
        <begin position="867"/>
        <end position="886"/>
    </location>
</feature>
<feature type="compositionally biased region" description="Polar residues" evidence="1">
    <location>
        <begin position="176"/>
        <end position="211"/>
    </location>
</feature>
<proteinExistence type="predicted"/>
<feature type="region of interest" description="Disordered" evidence="1">
    <location>
        <begin position="743"/>
        <end position="799"/>
    </location>
</feature>
<feature type="compositionally biased region" description="Low complexity" evidence="1">
    <location>
        <begin position="926"/>
        <end position="939"/>
    </location>
</feature>
<feature type="compositionally biased region" description="Polar residues" evidence="1">
    <location>
        <begin position="513"/>
        <end position="530"/>
    </location>
</feature>
<feature type="region of interest" description="Disordered" evidence="1">
    <location>
        <begin position="369"/>
        <end position="436"/>
    </location>
</feature>
<feature type="compositionally biased region" description="Polar residues" evidence="1">
    <location>
        <begin position="229"/>
        <end position="239"/>
    </location>
</feature>
<feature type="compositionally biased region" description="Polar residues" evidence="1">
    <location>
        <begin position="116"/>
        <end position="131"/>
    </location>
</feature>
<dbReference type="EMBL" id="MU167337">
    <property type="protein sequence ID" value="KAG0142800.1"/>
    <property type="molecule type" value="Genomic_DNA"/>
</dbReference>
<reference evidence="2" key="1">
    <citation type="submission" date="2013-11" db="EMBL/GenBank/DDBJ databases">
        <title>Genome sequence of the fusiform rust pathogen reveals effectors for host alternation and coevolution with pine.</title>
        <authorList>
            <consortium name="DOE Joint Genome Institute"/>
            <person name="Smith K."/>
            <person name="Pendleton A."/>
            <person name="Kubisiak T."/>
            <person name="Anderson C."/>
            <person name="Salamov A."/>
            <person name="Aerts A."/>
            <person name="Riley R."/>
            <person name="Clum A."/>
            <person name="Lindquist E."/>
            <person name="Ence D."/>
            <person name="Campbell M."/>
            <person name="Kronenberg Z."/>
            <person name="Feau N."/>
            <person name="Dhillon B."/>
            <person name="Hamelin R."/>
            <person name="Burleigh J."/>
            <person name="Smith J."/>
            <person name="Yandell M."/>
            <person name="Nelson C."/>
            <person name="Grigoriev I."/>
            <person name="Davis J."/>
        </authorList>
    </citation>
    <scope>NUCLEOTIDE SEQUENCE</scope>
    <source>
        <strain evidence="2">G11</strain>
    </source>
</reference>
<feature type="compositionally biased region" description="Polar residues" evidence="1">
    <location>
        <begin position="782"/>
        <end position="799"/>
    </location>
</feature>
<feature type="region of interest" description="Disordered" evidence="1">
    <location>
        <begin position="921"/>
        <end position="952"/>
    </location>
</feature>
<dbReference type="Proteomes" id="UP000886653">
    <property type="component" value="Unassembled WGS sequence"/>
</dbReference>
<feature type="compositionally biased region" description="Basic and acidic residues" evidence="1">
    <location>
        <begin position="503"/>
        <end position="512"/>
    </location>
</feature>
<feature type="compositionally biased region" description="Polar residues" evidence="1">
    <location>
        <begin position="877"/>
        <end position="886"/>
    </location>
</feature>
<protein>
    <submittedName>
        <fullName evidence="2">Uncharacterized protein</fullName>
    </submittedName>
</protein>
<feature type="region of interest" description="Disordered" evidence="1">
    <location>
        <begin position="115"/>
        <end position="211"/>
    </location>
</feature>
<feature type="region of interest" description="Disordered" evidence="1">
    <location>
        <begin position="488"/>
        <end position="543"/>
    </location>
</feature>
<feature type="compositionally biased region" description="Basic residues" evidence="1">
    <location>
        <begin position="260"/>
        <end position="273"/>
    </location>
</feature>
<evidence type="ECO:0000256" key="1">
    <source>
        <dbReference type="SAM" id="MobiDB-lite"/>
    </source>
</evidence>
<feature type="compositionally biased region" description="Polar residues" evidence="1">
    <location>
        <begin position="747"/>
        <end position="771"/>
    </location>
</feature>
<dbReference type="AlphaFoldDB" id="A0A9P6NA53"/>
<feature type="compositionally biased region" description="Basic and acidic residues" evidence="1">
    <location>
        <begin position="240"/>
        <end position="255"/>
    </location>
</feature>
<organism evidence="2 3">
    <name type="scientific">Cronartium quercuum f. sp. fusiforme G11</name>
    <dbReference type="NCBI Taxonomy" id="708437"/>
    <lineage>
        <taxon>Eukaryota</taxon>
        <taxon>Fungi</taxon>
        <taxon>Dikarya</taxon>
        <taxon>Basidiomycota</taxon>
        <taxon>Pucciniomycotina</taxon>
        <taxon>Pucciniomycetes</taxon>
        <taxon>Pucciniales</taxon>
        <taxon>Coleosporiaceae</taxon>
        <taxon>Cronartium</taxon>
    </lineage>
</organism>
<name>A0A9P6NA53_9BASI</name>